<protein>
    <submittedName>
        <fullName evidence="5">CBS domain-containing protein</fullName>
    </submittedName>
    <submittedName>
        <fullName evidence="6">Inosine 5'-monophosphate dehydrogenase</fullName>
    </submittedName>
</protein>
<dbReference type="Proteomes" id="UP000217465">
    <property type="component" value="Unassembled WGS sequence"/>
</dbReference>
<dbReference type="SMART" id="SM00116">
    <property type="entry name" value="CBS"/>
    <property type="match status" value="2"/>
</dbReference>
<organism evidence="6 7">
    <name type="scientific">Streptococcus parauberis</name>
    <dbReference type="NCBI Taxonomy" id="1348"/>
    <lineage>
        <taxon>Bacteria</taxon>
        <taxon>Bacillati</taxon>
        <taxon>Bacillota</taxon>
        <taxon>Bacilli</taxon>
        <taxon>Lactobacillales</taxon>
        <taxon>Streptococcaceae</taxon>
        <taxon>Streptococcus</taxon>
    </lineage>
</organism>
<dbReference type="OMA" id="CAHPLDF"/>
<dbReference type="STRING" id="936154.STP_1322"/>
<feature type="domain" description="CBS" evidence="3">
    <location>
        <begin position="81"/>
        <end position="140"/>
    </location>
</feature>
<dbReference type="PANTHER" id="PTHR43080">
    <property type="entry name" value="CBS DOMAIN-CONTAINING PROTEIN CBSX3, MITOCHONDRIAL"/>
    <property type="match status" value="1"/>
</dbReference>
<evidence type="ECO:0000256" key="2">
    <source>
        <dbReference type="PROSITE-ProRule" id="PRU00703"/>
    </source>
</evidence>
<dbReference type="EMBL" id="NSGR01000009">
    <property type="protein sequence ID" value="PCH11467.1"/>
    <property type="molecule type" value="Genomic_DNA"/>
</dbReference>
<dbReference type="SUPFAM" id="SSF54631">
    <property type="entry name" value="CBS-domain pair"/>
    <property type="match status" value="1"/>
</dbReference>
<reference evidence="5" key="2">
    <citation type="submission" date="2023-03" db="EMBL/GenBank/DDBJ databases">
        <authorList>
            <person name="Shen W."/>
            <person name="Cai J."/>
        </authorList>
    </citation>
    <scope>NUCLEOTIDE SEQUENCE</scope>
    <source>
        <strain evidence="5">P82-2</strain>
    </source>
</reference>
<evidence type="ECO:0000313" key="5">
    <source>
        <dbReference type="EMBL" id="MDT2730715.1"/>
    </source>
</evidence>
<sequence length="220" mass="24205">MSVKDYMTKNVVTITPDTRVAKAADLLREEDLRRLPVVENGHLVGLVTAGTMADATPSKATSLSIYEMNYLLNKTKIKDIMIKKVITVEPNASLEDAIYLMLTHKVGVLPVLDGEELVGIITDRDVYKAFLHISGYGLEGIRVVINTDNAVGILARVASTISEENLNIRRTVVDTRANGKTVVELQIDGDISPEILKEKLHNTGVEVESVMKTHEKPEVN</sequence>
<dbReference type="EMBL" id="JARQAG010000001">
    <property type="protein sequence ID" value="MDT2730715.1"/>
    <property type="molecule type" value="Genomic_DNA"/>
</dbReference>
<dbReference type="Proteomes" id="UP001180515">
    <property type="component" value="Unassembled WGS sequence"/>
</dbReference>
<evidence type="ECO:0000313" key="6">
    <source>
        <dbReference type="EMBL" id="PCH11467.1"/>
    </source>
</evidence>
<keyword evidence="1 2" id="KW-0129">CBS domain</keyword>
<dbReference type="InterPro" id="IPR002912">
    <property type="entry name" value="ACT_dom"/>
</dbReference>
<dbReference type="InterPro" id="IPR000644">
    <property type="entry name" value="CBS_dom"/>
</dbReference>
<reference evidence="6 7" key="1">
    <citation type="submission" date="2016-06" db="EMBL/GenBank/DDBJ databases">
        <authorList>
            <person name="Haines A.N."/>
            <person name="Council K.R."/>
        </authorList>
    </citation>
    <scope>NUCLEOTIDE SEQUENCE [LARGE SCALE GENOMIC DNA]</scope>
    <source>
        <strain evidence="6 7">SP158-29</strain>
    </source>
</reference>
<comment type="caution">
    <text evidence="6">The sequence shown here is derived from an EMBL/GenBank/DDBJ whole genome shotgun (WGS) entry which is preliminary data.</text>
</comment>
<dbReference type="InterPro" id="IPR046342">
    <property type="entry name" value="CBS_dom_sf"/>
</dbReference>
<dbReference type="Gene3D" id="3.30.70.260">
    <property type="match status" value="1"/>
</dbReference>
<dbReference type="InterPro" id="IPR045865">
    <property type="entry name" value="ACT-like_dom_sf"/>
</dbReference>
<dbReference type="Gene3D" id="3.10.580.10">
    <property type="entry name" value="CBS-domain"/>
    <property type="match status" value="1"/>
</dbReference>
<dbReference type="AlphaFoldDB" id="A0A0E2U9P3"/>
<gene>
    <name evidence="6" type="ORF">A9Y57_01771</name>
    <name evidence="5" type="ORF">P7G31_00415</name>
</gene>
<dbReference type="PROSITE" id="PS51671">
    <property type="entry name" value="ACT"/>
    <property type="match status" value="1"/>
</dbReference>
<dbReference type="RefSeq" id="WP_003106248.1">
    <property type="nucleotide sequence ID" value="NZ_BAWT01000001.1"/>
</dbReference>
<dbReference type="PROSITE" id="PS51371">
    <property type="entry name" value="CBS"/>
    <property type="match status" value="2"/>
</dbReference>
<dbReference type="SUPFAM" id="SSF55021">
    <property type="entry name" value="ACT-like"/>
    <property type="match status" value="1"/>
</dbReference>
<proteinExistence type="predicted"/>
<dbReference type="CDD" id="cd02116">
    <property type="entry name" value="ACT"/>
    <property type="match status" value="1"/>
</dbReference>
<evidence type="ECO:0000259" key="4">
    <source>
        <dbReference type="PROSITE" id="PS51671"/>
    </source>
</evidence>
<dbReference type="InterPro" id="IPR051257">
    <property type="entry name" value="Diverse_CBS-Domain"/>
</dbReference>
<dbReference type="Pfam" id="PF00571">
    <property type="entry name" value="CBS"/>
    <property type="match status" value="2"/>
</dbReference>
<dbReference type="OrthoDB" id="9802114at2"/>
<feature type="domain" description="CBS" evidence="3">
    <location>
        <begin position="7"/>
        <end position="63"/>
    </location>
</feature>
<evidence type="ECO:0000256" key="1">
    <source>
        <dbReference type="ARBA" id="ARBA00023122"/>
    </source>
</evidence>
<dbReference type="CDD" id="cd04584">
    <property type="entry name" value="CBS_pair_AcuB_like"/>
    <property type="match status" value="1"/>
</dbReference>
<name>A0A0E2U9P3_9STRE</name>
<evidence type="ECO:0000313" key="7">
    <source>
        <dbReference type="Proteomes" id="UP000217465"/>
    </source>
</evidence>
<dbReference type="PANTHER" id="PTHR43080:SF2">
    <property type="entry name" value="CBS DOMAIN-CONTAINING PROTEIN"/>
    <property type="match status" value="1"/>
</dbReference>
<feature type="domain" description="ACT" evidence="4">
    <location>
        <begin position="142"/>
        <end position="212"/>
    </location>
</feature>
<accession>A0A0E2U9P3</accession>
<dbReference type="eggNOG" id="COG0517">
    <property type="taxonomic scope" value="Bacteria"/>
</dbReference>
<evidence type="ECO:0000259" key="3">
    <source>
        <dbReference type="PROSITE" id="PS51371"/>
    </source>
</evidence>